<dbReference type="NCBIfam" id="NF033546">
    <property type="entry name" value="transpos_IS21"/>
    <property type="match status" value="1"/>
</dbReference>
<dbReference type="AlphaFoldDB" id="A0A6N7XB53"/>
<sequence>MLDMSQIERIRDMLADGYTPTEVKETLGVSYPTIRKHAREDDFSPQRPKASEHPSKLDPYKALIGEMLEEDRHCYHKQRHTAKRVFERLRAEHGFSGSYSTVQRYMREIRSKGPRGESVRLGWDPGTMQVDFGQADFDYAFGGGRARMHYLPMPFPYSNHEVCEVFADEKDVCVCQGLKDCFERIGGVPPVIVLDNATEAGRRWRDVIVESDLFRRLRLHYGFTARFCNPNAGKEKGNVEGKVGHARRNLFVPVPEVDDLQDYNRGLAETLDAHSEEQLHYEKGLSWAALFQVGKAHLLPLPKKPFDVVRWAPCTTDGCGRITLDGCHRYLASPSLACVSLTVGVRAFTVETGAPDGTPLRTYRRRSGKLFGSDEDPLALLEPLSMKTRAFMQPGVRALFDEDVRDAFGSMATDELKGQVKVISRLAQAYGMGITAQAFSEALRATGKMRPADVEMCCARIRAQGTRAKAARELGTRLADYDGFMLRGGDRYGQAAAEG</sequence>
<feature type="region of interest" description="Disordered" evidence="1">
    <location>
        <begin position="36"/>
        <end position="57"/>
    </location>
</feature>
<evidence type="ECO:0000259" key="2">
    <source>
        <dbReference type="PROSITE" id="PS50994"/>
    </source>
</evidence>
<dbReference type="PANTHER" id="PTHR35004">
    <property type="entry name" value="TRANSPOSASE RV3428C-RELATED"/>
    <property type="match status" value="1"/>
</dbReference>
<dbReference type="Gene3D" id="1.10.10.60">
    <property type="entry name" value="Homeodomain-like"/>
    <property type="match status" value="1"/>
</dbReference>
<gene>
    <name evidence="3" type="ORF">FYJ69_07695</name>
</gene>
<proteinExistence type="predicted"/>
<evidence type="ECO:0000313" key="4">
    <source>
        <dbReference type="Proteomes" id="UP000434342"/>
    </source>
</evidence>
<dbReference type="SUPFAM" id="SSF46689">
    <property type="entry name" value="Homeodomain-like"/>
    <property type="match status" value="1"/>
</dbReference>
<reference evidence="3 4" key="1">
    <citation type="submission" date="2019-08" db="EMBL/GenBank/DDBJ databases">
        <title>In-depth cultivation of the pig gut microbiome towards novel bacterial diversity and tailored functional studies.</title>
        <authorList>
            <person name="Wylensek D."/>
            <person name="Hitch T.C.A."/>
            <person name="Clavel T."/>
        </authorList>
    </citation>
    <scope>NUCLEOTIDE SEQUENCE [LARGE SCALE GENOMIC DNA]</scope>
    <source>
        <strain evidence="3 4">WB01_CNA04</strain>
    </source>
</reference>
<dbReference type="InterPro" id="IPR009057">
    <property type="entry name" value="Homeodomain-like_sf"/>
</dbReference>
<evidence type="ECO:0000256" key="1">
    <source>
        <dbReference type="SAM" id="MobiDB-lite"/>
    </source>
</evidence>
<evidence type="ECO:0000313" key="3">
    <source>
        <dbReference type="EMBL" id="MST60793.1"/>
    </source>
</evidence>
<feature type="domain" description="Integrase catalytic" evidence="2">
    <location>
        <begin position="121"/>
        <end position="295"/>
    </location>
</feature>
<dbReference type="PROSITE" id="PS50994">
    <property type="entry name" value="INTEGRASE"/>
    <property type="match status" value="1"/>
</dbReference>
<comment type="caution">
    <text evidence="3">The sequence shown here is derived from an EMBL/GenBank/DDBJ whole genome shotgun (WGS) entry which is preliminary data.</text>
</comment>
<dbReference type="EMBL" id="VUND01000002">
    <property type="protein sequence ID" value="MST60793.1"/>
    <property type="molecule type" value="Genomic_DNA"/>
</dbReference>
<name>A0A6N7XB53_9ACTN</name>
<organism evidence="3 4">
    <name type="scientific">Parafannyhessea umbonata</name>
    <dbReference type="NCBI Taxonomy" id="604330"/>
    <lineage>
        <taxon>Bacteria</taxon>
        <taxon>Bacillati</taxon>
        <taxon>Actinomycetota</taxon>
        <taxon>Coriobacteriia</taxon>
        <taxon>Coriobacteriales</taxon>
        <taxon>Atopobiaceae</taxon>
        <taxon>Parafannyhessea</taxon>
    </lineage>
</organism>
<accession>A0A6N7XB53</accession>
<feature type="compositionally biased region" description="Basic and acidic residues" evidence="1">
    <location>
        <begin position="38"/>
        <end position="57"/>
    </location>
</feature>
<dbReference type="InterPro" id="IPR001584">
    <property type="entry name" value="Integrase_cat-core"/>
</dbReference>
<dbReference type="GO" id="GO:0015074">
    <property type="term" value="P:DNA integration"/>
    <property type="evidence" value="ECO:0007669"/>
    <property type="project" value="InterPro"/>
</dbReference>
<dbReference type="Proteomes" id="UP000434342">
    <property type="component" value="Unassembled WGS sequence"/>
</dbReference>
<protein>
    <submittedName>
        <fullName evidence="3">IS21 family transposase</fullName>
    </submittedName>
</protein>
<dbReference type="PANTHER" id="PTHR35004:SF7">
    <property type="entry name" value="INTEGRASE PROTEIN"/>
    <property type="match status" value="1"/>
</dbReference>